<evidence type="ECO:0000313" key="2">
    <source>
        <dbReference type="EMBL" id="SDB48149.1"/>
    </source>
</evidence>
<dbReference type="Pfam" id="PF01850">
    <property type="entry name" value="PIN"/>
    <property type="match status" value="1"/>
</dbReference>
<evidence type="ECO:0000313" key="3">
    <source>
        <dbReference type="Proteomes" id="UP000198771"/>
    </source>
</evidence>
<dbReference type="InterPro" id="IPR002716">
    <property type="entry name" value="PIN_dom"/>
</dbReference>
<gene>
    <name evidence="2" type="ORF">SAMN05660653_02370</name>
</gene>
<evidence type="ECO:0000259" key="1">
    <source>
        <dbReference type="Pfam" id="PF01850"/>
    </source>
</evidence>
<dbReference type="Gene3D" id="3.40.50.1010">
    <property type="entry name" value="5'-nuclease"/>
    <property type="match status" value="1"/>
</dbReference>
<dbReference type="CDD" id="cd09874">
    <property type="entry name" value="PIN_MT3492-like"/>
    <property type="match status" value="1"/>
</dbReference>
<dbReference type="EMBL" id="FMXO01000013">
    <property type="protein sequence ID" value="SDB48149.1"/>
    <property type="molecule type" value="Genomic_DNA"/>
</dbReference>
<dbReference type="Proteomes" id="UP000198771">
    <property type="component" value="Unassembled WGS sequence"/>
</dbReference>
<dbReference type="AlphaFoldDB" id="A0A1G6DSM9"/>
<dbReference type="SUPFAM" id="SSF88723">
    <property type="entry name" value="PIN domain-like"/>
    <property type="match status" value="1"/>
</dbReference>
<protein>
    <submittedName>
        <fullName evidence="2">Predicted nucleic acid-binding protein, contains PIN domain</fullName>
    </submittedName>
</protein>
<reference evidence="2 3" key="1">
    <citation type="submission" date="2016-10" db="EMBL/GenBank/DDBJ databases">
        <authorList>
            <person name="de Groot N.N."/>
        </authorList>
    </citation>
    <scope>NUCLEOTIDE SEQUENCE [LARGE SCALE GENOMIC DNA]</scope>
    <source>
        <strain evidence="2 3">ASO4-2</strain>
    </source>
</reference>
<dbReference type="OrthoDB" id="9811737at2"/>
<organism evidence="2 3">
    <name type="scientific">Desulfonatronum thiosulfatophilum</name>
    <dbReference type="NCBI Taxonomy" id="617002"/>
    <lineage>
        <taxon>Bacteria</taxon>
        <taxon>Pseudomonadati</taxon>
        <taxon>Thermodesulfobacteriota</taxon>
        <taxon>Desulfovibrionia</taxon>
        <taxon>Desulfovibrionales</taxon>
        <taxon>Desulfonatronaceae</taxon>
        <taxon>Desulfonatronum</taxon>
    </lineage>
</organism>
<keyword evidence="3" id="KW-1185">Reference proteome</keyword>
<dbReference type="InterPro" id="IPR029060">
    <property type="entry name" value="PIN-like_dom_sf"/>
</dbReference>
<sequence>MFLYLDTSSLVKLYVEEEGSEEVALLVESASYCATSIVAYAEARAAFARRTREQAFSLEDFQQIKLALERDWGRYVVLTLDFSLVAQAGELAEKHALRGFDSIHLASAMSLRDQVTSGVLFSAWDSRLLSAAKAEGLE</sequence>
<dbReference type="RefSeq" id="WP_092121892.1">
    <property type="nucleotide sequence ID" value="NZ_FMXO01000013.1"/>
</dbReference>
<accession>A0A1G6DSM9</accession>
<feature type="domain" description="PIN" evidence="1">
    <location>
        <begin position="4"/>
        <end position="113"/>
    </location>
</feature>
<proteinExistence type="predicted"/>
<dbReference type="STRING" id="617002.SAMN05660653_02370"/>
<name>A0A1G6DSM9_9BACT</name>